<dbReference type="AlphaFoldDB" id="A0A0D7EDY4"/>
<dbReference type="Proteomes" id="UP000032515">
    <property type="component" value="Unassembled WGS sequence"/>
</dbReference>
<name>A0A0D7EDY4_RHOPL</name>
<dbReference type="SUPFAM" id="SSF48295">
    <property type="entry name" value="TrpR-like"/>
    <property type="match status" value="1"/>
</dbReference>
<gene>
    <name evidence="1" type="ORF">OO17_21590</name>
</gene>
<dbReference type="PATRIC" id="fig|1076.23.peg.5067"/>
<evidence type="ECO:0000313" key="2">
    <source>
        <dbReference type="Proteomes" id="UP000032515"/>
    </source>
</evidence>
<organism evidence="1 2">
    <name type="scientific">Rhodopseudomonas palustris</name>
    <dbReference type="NCBI Taxonomy" id="1076"/>
    <lineage>
        <taxon>Bacteria</taxon>
        <taxon>Pseudomonadati</taxon>
        <taxon>Pseudomonadota</taxon>
        <taxon>Alphaproteobacteria</taxon>
        <taxon>Hyphomicrobiales</taxon>
        <taxon>Nitrobacteraceae</taxon>
        <taxon>Rhodopseudomonas</taxon>
    </lineage>
</organism>
<protein>
    <submittedName>
        <fullName evidence="1">Uncharacterized protein</fullName>
    </submittedName>
</protein>
<dbReference type="GO" id="GO:0043565">
    <property type="term" value="F:sequence-specific DNA binding"/>
    <property type="evidence" value="ECO:0007669"/>
    <property type="project" value="InterPro"/>
</dbReference>
<dbReference type="Gene3D" id="1.10.1750.10">
    <property type="match status" value="1"/>
</dbReference>
<sequence>MIGQLDLIRDTALRADPRLTTHRSPAPNTQCQERILRPDCQGQSQRAFAATRDDDTLASTAFCGFLALVCHRRGLDFSQVMMQLARVGELTRDPNWRQASQAREIAIYLTSIICNIRNASLHRALGLSRAAVCLALRRVEDHRDDAAFDDEIRAIVRMMTGRDE</sequence>
<accession>A0A0D7EDY4</accession>
<dbReference type="InterPro" id="IPR010921">
    <property type="entry name" value="Trp_repressor/repl_initiator"/>
</dbReference>
<dbReference type="EMBL" id="JXXE01000467">
    <property type="protein sequence ID" value="KIZ39054.1"/>
    <property type="molecule type" value="Genomic_DNA"/>
</dbReference>
<proteinExistence type="predicted"/>
<comment type="caution">
    <text evidence="1">The sequence shown here is derived from an EMBL/GenBank/DDBJ whole genome shotgun (WGS) entry which is preliminary data.</text>
</comment>
<evidence type="ECO:0000313" key="1">
    <source>
        <dbReference type="EMBL" id="KIZ39054.1"/>
    </source>
</evidence>
<reference evidence="1 2" key="1">
    <citation type="submission" date="2014-11" db="EMBL/GenBank/DDBJ databases">
        <title>Genomics and ecophysiology of heterotrophic nitrogen fixing bacteria isolated from estuarine surface water.</title>
        <authorList>
            <person name="Bentzon-Tilia M."/>
            <person name="Severin I."/>
            <person name="Hansen L.H."/>
            <person name="Riemann L."/>
        </authorList>
    </citation>
    <scope>NUCLEOTIDE SEQUENCE [LARGE SCALE GENOMIC DNA]</scope>
    <source>
        <strain evidence="1 2">BAL398</strain>
    </source>
</reference>